<evidence type="ECO:0000256" key="2">
    <source>
        <dbReference type="ARBA" id="ARBA00022676"/>
    </source>
</evidence>
<dbReference type="InterPro" id="IPR029494">
    <property type="entry name" value="DarT"/>
</dbReference>
<dbReference type="GO" id="GO:0016779">
    <property type="term" value="F:nucleotidyltransferase activity"/>
    <property type="evidence" value="ECO:0007669"/>
    <property type="project" value="UniProtKB-UniRule"/>
</dbReference>
<feature type="domain" description="DarT" evidence="7">
    <location>
        <begin position="10"/>
        <end position="210"/>
    </location>
</feature>
<dbReference type="Proteomes" id="UP000305675">
    <property type="component" value="Unassembled WGS sequence"/>
</dbReference>
<dbReference type="Pfam" id="PF01966">
    <property type="entry name" value="HD"/>
    <property type="match status" value="1"/>
</dbReference>
<dbReference type="Pfam" id="PF14487">
    <property type="entry name" value="DarT"/>
    <property type="match status" value="1"/>
</dbReference>
<reference evidence="8 9" key="1">
    <citation type="submission" date="2019-04" db="EMBL/GenBank/DDBJ databases">
        <authorList>
            <person name="Hwang J.C."/>
        </authorList>
    </citation>
    <scope>NUCLEOTIDE SEQUENCE [LARGE SCALE GENOMIC DNA]</scope>
    <source>
        <strain evidence="8 9">IMCC35002</strain>
    </source>
</reference>
<keyword evidence="9" id="KW-1185">Reference proteome</keyword>
<dbReference type="InterPro" id="IPR003607">
    <property type="entry name" value="HD/PDEase_dom"/>
</dbReference>
<keyword evidence="1 6" id="KW-1277">Toxin-antitoxin system</keyword>
<evidence type="ECO:0000256" key="6">
    <source>
        <dbReference type="PROSITE-ProRule" id="PRU01362"/>
    </source>
</evidence>
<sequence length="438" mass="49485">MTVPTELAERYAYHFTSIDNIASIIQNGLLCTSEKARQGIVHINVAEEGIQKRRSEMEVTCNPGGCVHDYVPFYFAKKTPMLLAVINKRNVDQDELVYLAIPITILTSREDAVFTDASANTEVPPNFYNSENLEQLTTLNWPIIDSRKWTYPPAETNQKMAELLVKQSVSLADVSHFIVQSQEIANQLFKIFRDLGVGAPKVFINSDHYFDWSGRLIGVGPKRLKRELDEAITDVCKAPPATTPKFVSVRDALDKLGADFNLIKELSDIDGLMANYPPHNCDVGEHTRKVVNGLDGIAEYQELSDELKDIVKLAAYFHDIGKGPKERWPKHVMSKPDHNHVFSSLKMARRILKEEFVKLDDQTVSLVLMLIAYDDLLGDICGNGRDEKQLFDTVKSKTQLKMLIALSTADVSSICFFWSAQLDAFISRSKEEWMQRLP</sequence>
<evidence type="ECO:0000256" key="3">
    <source>
        <dbReference type="ARBA" id="ARBA00022679"/>
    </source>
</evidence>
<comment type="caution">
    <text evidence="6">Lacks conserved residue(s) required for the propagation of feature annotation.</text>
</comment>
<dbReference type="SUPFAM" id="SSF109604">
    <property type="entry name" value="HD-domain/PDEase-like"/>
    <property type="match status" value="1"/>
</dbReference>
<keyword evidence="4 6" id="KW-0548">Nucleotidyltransferase</keyword>
<feature type="binding site" evidence="6">
    <location>
        <begin position="14"/>
        <end position="16"/>
    </location>
    <ligand>
        <name>NAD(+)</name>
        <dbReference type="ChEBI" id="CHEBI:57540"/>
    </ligand>
</feature>
<feature type="active site" evidence="6">
    <location>
        <position position="162"/>
    </location>
</feature>
<dbReference type="PROSITE" id="PS52018">
    <property type="entry name" value="DART"/>
    <property type="match status" value="1"/>
</dbReference>
<protein>
    <submittedName>
        <fullName evidence="8">DUF4433 domain-containing protein</fullName>
    </submittedName>
</protein>
<gene>
    <name evidence="8" type="ORF">FCL42_15505</name>
</gene>
<evidence type="ECO:0000259" key="7">
    <source>
        <dbReference type="PROSITE" id="PS52018"/>
    </source>
</evidence>
<evidence type="ECO:0000256" key="5">
    <source>
        <dbReference type="ARBA" id="ARBA00023125"/>
    </source>
</evidence>
<evidence type="ECO:0000256" key="1">
    <source>
        <dbReference type="ARBA" id="ARBA00022649"/>
    </source>
</evidence>
<dbReference type="CDD" id="cd00077">
    <property type="entry name" value="HDc"/>
    <property type="match status" value="1"/>
</dbReference>
<keyword evidence="2 6" id="KW-0328">Glycosyltransferase</keyword>
<dbReference type="InterPro" id="IPR006674">
    <property type="entry name" value="HD_domain"/>
</dbReference>
<evidence type="ECO:0000313" key="9">
    <source>
        <dbReference type="Proteomes" id="UP000305675"/>
    </source>
</evidence>
<accession>A0A4U1BQ31</accession>
<dbReference type="AlphaFoldDB" id="A0A4U1BQ31"/>
<comment type="caution">
    <text evidence="8">The sequence shown here is derived from an EMBL/GenBank/DDBJ whole genome shotgun (WGS) entry which is preliminary data.</text>
</comment>
<evidence type="ECO:0000256" key="4">
    <source>
        <dbReference type="ARBA" id="ARBA00022695"/>
    </source>
</evidence>
<name>A0A4U1BQ31_9GAMM</name>
<feature type="active site" description="Proton acceptor" evidence="6">
    <location>
        <position position="54"/>
    </location>
</feature>
<dbReference type="EMBL" id="SWCJ01000013">
    <property type="protein sequence ID" value="TKB53077.1"/>
    <property type="molecule type" value="Genomic_DNA"/>
</dbReference>
<organism evidence="8 9">
    <name type="scientific">Ferrimonas aestuarii</name>
    <dbReference type="NCBI Taxonomy" id="2569539"/>
    <lineage>
        <taxon>Bacteria</taxon>
        <taxon>Pseudomonadati</taxon>
        <taxon>Pseudomonadota</taxon>
        <taxon>Gammaproteobacteria</taxon>
        <taxon>Alteromonadales</taxon>
        <taxon>Ferrimonadaceae</taxon>
        <taxon>Ferrimonas</taxon>
    </lineage>
</organism>
<feature type="binding site" evidence="6">
    <location>
        <position position="54"/>
    </location>
    <ligand>
        <name>NAD(+)</name>
        <dbReference type="ChEBI" id="CHEBI:57540"/>
    </ligand>
</feature>
<keyword evidence="3 6" id="KW-0808">Transferase</keyword>
<dbReference type="Gene3D" id="1.10.3210.10">
    <property type="entry name" value="Hypothetical protein af1432"/>
    <property type="match status" value="1"/>
</dbReference>
<comment type="catalytic activity">
    <reaction evidence="6">
        <text>a thymidine in DNA + NAD(+) = an N-(ADP-alpha-D-ribosyl)-thymidine in DNA + nicotinamide + H(+)</text>
        <dbReference type="Rhea" id="RHEA:71651"/>
        <dbReference type="Rhea" id="RHEA-COMP:13556"/>
        <dbReference type="Rhea" id="RHEA-COMP:18051"/>
        <dbReference type="ChEBI" id="CHEBI:15378"/>
        <dbReference type="ChEBI" id="CHEBI:17154"/>
        <dbReference type="ChEBI" id="CHEBI:57540"/>
        <dbReference type="ChEBI" id="CHEBI:137386"/>
        <dbReference type="ChEBI" id="CHEBI:191199"/>
    </reaction>
</comment>
<comment type="similarity">
    <text evidence="6">Belongs to the DarT ADP-ribosyltransferase family.</text>
</comment>
<dbReference type="GO" id="GO:0016757">
    <property type="term" value="F:glycosyltransferase activity"/>
    <property type="evidence" value="ECO:0007669"/>
    <property type="project" value="UniProtKB-UniRule"/>
</dbReference>
<dbReference type="RefSeq" id="WP_136864329.1">
    <property type="nucleotide sequence ID" value="NZ_SWCJ01000013.1"/>
</dbReference>
<dbReference type="OrthoDB" id="9813972at2"/>
<evidence type="ECO:0000313" key="8">
    <source>
        <dbReference type="EMBL" id="TKB53077.1"/>
    </source>
</evidence>
<proteinExistence type="inferred from homology"/>
<keyword evidence="5 6" id="KW-0238">DNA-binding</keyword>
<dbReference type="GO" id="GO:0003677">
    <property type="term" value="F:DNA binding"/>
    <property type="evidence" value="ECO:0007669"/>
    <property type="project" value="UniProtKB-UniRule"/>
</dbReference>